<evidence type="ECO:0000313" key="3">
    <source>
        <dbReference type="Proteomes" id="UP001275084"/>
    </source>
</evidence>
<gene>
    <name evidence="2" type="ORF">B0T25DRAFT_280100</name>
</gene>
<name>A0AAJ0HBF4_9PEZI</name>
<protein>
    <submittedName>
        <fullName evidence="2">Uncharacterized protein</fullName>
    </submittedName>
</protein>
<dbReference type="Proteomes" id="UP001275084">
    <property type="component" value="Unassembled WGS sequence"/>
</dbReference>
<keyword evidence="3" id="KW-1185">Reference proteome</keyword>
<feature type="signal peptide" evidence="1">
    <location>
        <begin position="1"/>
        <end position="19"/>
    </location>
</feature>
<evidence type="ECO:0000313" key="2">
    <source>
        <dbReference type="EMBL" id="KAK3346522.1"/>
    </source>
</evidence>
<comment type="caution">
    <text evidence="2">The sequence shown here is derived from an EMBL/GenBank/DDBJ whole genome shotgun (WGS) entry which is preliminary data.</text>
</comment>
<sequence>MPRTTLLSALCALLVTASSKPVPVTQQFVGQGQILVLGGSSFSNATPADRIGCLNQSGILTVDDCAVFTRQEKTPHSLSTSAGSCSFRDSRMPANSESAYGKKSYAFSCREDNAPPSDSDEGYYTVDGFNYPFLCNGNLFCYYDIKKFPTREKDAAPIWQYFWGSSEQDIIAGHMQVLWLWVPVKGKESG</sequence>
<organism evidence="2 3">
    <name type="scientific">Lasiosphaeria hispida</name>
    <dbReference type="NCBI Taxonomy" id="260671"/>
    <lineage>
        <taxon>Eukaryota</taxon>
        <taxon>Fungi</taxon>
        <taxon>Dikarya</taxon>
        <taxon>Ascomycota</taxon>
        <taxon>Pezizomycotina</taxon>
        <taxon>Sordariomycetes</taxon>
        <taxon>Sordariomycetidae</taxon>
        <taxon>Sordariales</taxon>
        <taxon>Lasiosphaeriaceae</taxon>
        <taxon>Lasiosphaeria</taxon>
    </lineage>
</organism>
<keyword evidence="1" id="KW-0732">Signal</keyword>
<accession>A0AAJ0HBF4</accession>
<proteinExistence type="predicted"/>
<reference evidence="2" key="2">
    <citation type="submission" date="2023-06" db="EMBL/GenBank/DDBJ databases">
        <authorList>
            <consortium name="Lawrence Berkeley National Laboratory"/>
            <person name="Haridas S."/>
            <person name="Hensen N."/>
            <person name="Bonometti L."/>
            <person name="Westerberg I."/>
            <person name="Brannstrom I.O."/>
            <person name="Guillou S."/>
            <person name="Cros-Aarteil S."/>
            <person name="Calhoun S."/>
            <person name="Kuo A."/>
            <person name="Mondo S."/>
            <person name="Pangilinan J."/>
            <person name="Riley R."/>
            <person name="Labutti K."/>
            <person name="Andreopoulos B."/>
            <person name="Lipzen A."/>
            <person name="Chen C."/>
            <person name="Yanf M."/>
            <person name="Daum C."/>
            <person name="Ng V."/>
            <person name="Clum A."/>
            <person name="Steindorff A."/>
            <person name="Ohm R."/>
            <person name="Martin F."/>
            <person name="Silar P."/>
            <person name="Natvig D."/>
            <person name="Lalanne C."/>
            <person name="Gautier V."/>
            <person name="Ament-Velasquez S.L."/>
            <person name="Kruys A."/>
            <person name="Hutchinson M.I."/>
            <person name="Powell A.J."/>
            <person name="Barry K."/>
            <person name="Miller A.N."/>
            <person name="Grigoriev I.V."/>
            <person name="Debuchy R."/>
            <person name="Gladieux P."/>
            <person name="Thoren M.H."/>
            <person name="Johannesson H."/>
        </authorList>
    </citation>
    <scope>NUCLEOTIDE SEQUENCE</scope>
    <source>
        <strain evidence="2">CBS 955.72</strain>
    </source>
</reference>
<dbReference type="AlphaFoldDB" id="A0AAJ0HBF4"/>
<evidence type="ECO:0000256" key="1">
    <source>
        <dbReference type="SAM" id="SignalP"/>
    </source>
</evidence>
<dbReference type="EMBL" id="JAUIQD010000006">
    <property type="protein sequence ID" value="KAK3346522.1"/>
    <property type="molecule type" value="Genomic_DNA"/>
</dbReference>
<reference evidence="2" key="1">
    <citation type="journal article" date="2023" name="Mol. Phylogenet. Evol.">
        <title>Genome-scale phylogeny and comparative genomics of the fungal order Sordariales.</title>
        <authorList>
            <person name="Hensen N."/>
            <person name="Bonometti L."/>
            <person name="Westerberg I."/>
            <person name="Brannstrom I.O."/>
            <person name="Guillou S."/>
            <person name="Cros-Aarteil S."/>
            <person name="Calhoun S."/>
            <person name="Haridas S."/>
            <person name="Kuo A."/>
            <person name="Mondo S."/>
            <person name="Pangilinan J."/>
            <person name="Riley R."/>
            <person name="LaButti K."/>
            <person name="Andreopoulos B."/>
            <person name="Lipzen A."/>
            <person name="Chen C."/>
            <person name="Yan M."/>
            <person name="Daum C."/>
            <person name="Ng V."/>
            <person name="Clum A."/>
            <person name="Steindorff A."/>
            <person name="Ohm R.A."/>
            <person name="Martin F."/>
            <person name="Silar P."/>
            <person name="Natvig D.O."/>
            <person name="Lalanne C."/>
            <person name="Gautier V."/>
            <person name="Ament-Velasquez S.L."/>
            <person name="Kruys A."/>
            <person name="Hutchinson M.I."/>
            <person name="Powell A.J."/>
            <person name="Barry K."/>
            <person name="Miller A.N."/>
            <person name="Grigoriev I.V."/>
            <person name="Debuchy R."/>
            <person name="Gladieux P."/>
            <person name="Hiltunen Thoren M."/>
            <person name="Johannesson H."/>
        </authorList>
    </citation>
    <scope>NUCLEOTIDE SEQUENCE</scope>
    <source>
        <strain evidence="2">CBS 955.72</strain>
    </source>
</reference>
<feature type="chain" id="PRO_5042517822" evidence="1">
    <location>
        <begin position="20"/>
        <end position="190"/>
    </location>
</feature>